<protein>
    <submittedName>
        <fullName evidence="2">Uncharacterized protein</fullName>
    </submittedName>
</protein>
<name>A0ABN9Y351_9DINO</name>
<feature type="region of interest" description="Disordered" evidence="1">
    <location>
        <begin position="1"/>
        <end position="20"/>
    </location>
</feature>
<evidence type="ECO:0000313" key="3">
    <source>
        <dbReference type="Proteomes" id="UP001189429"/>
    </source>
</evidence>
<gene>
    <name evidence="2" type="ORF">PCOR1329_LOCUS82091</name>
</gene>
<organism evidence="2 3">
    <name type="scientific">Prorocentrum cordatum</name>
    <dbReference type="NCBI Taxonomy" id="2364126"/>
    <lineage>
        <taxon>Eukaryota</taxon>
        <taxon>Sar</taxon>
        <taxon>Alveolata</taxon>
        <taxon>Dinophyceae</taxon>
        <taxon>Prorocentrales</taxon>
        <taxon>Prorocentraceae</taxon>
        <taxon>Prorocentrum</taxon>
    </lineage>
</organism>
<proteinExistence type="predicted"/>
<feature type="non-terminal residue" evidence="2">
    <location>
        <position position="343"/>
    </location>
</feature>
<accession>A0ABN9Y351</accession>
<evidence type="ECO:0000256" key="1">
    <source>
        <dbReference type="SAM" id="MobiDB-lite"/>
    </source>
</evidence>
<dbReference type="EMBL" id="CAUYUJ010021771">
    <property type="protein sequence ID" value="CAK0906917.1"/>
    <property type="molecule type" value="Genomic_DNA"/>
</dbReference>
<evidence type="ECO:0000313" key="2">
    <source>
        <dbReference type="EMBL" id="CAK0906917.1"/>
    </source>
</evidence>
<keyword evidence="3" id="KW-1185">Reference proteome</keyword>
<dbReference type="Proteomes" id="UP001189429">
    <property type="component" value="Unassembled WGS sequence"/>
</dbReference>
<sequence length="343" mass="39287">MSNCFENYPGIMKPTNTTAQPSTMQTFIAKNPDNTRSLLKNFTPEKDNNIKYSDAFQLRHGAMYQDSKRKGFDCIREHGSNANMDNKALEFAEMACDSPDTPIYGWRKALVERSCLDRGKSTAAARKQSFKHLAMWHVRRWFLMCVLSPILGLWWRHALIFIGESGFGQSRVAKLLTRLFSMWHAENDGMGEEPGFRLCNSFEHLRHEVGRRDVSEVFDDSDLEQRDQAKLKAFHDNTEQENRTVITANTACDENALPSDADLACCWPVATAQQFYDAVRPSFHPNLSKKNWMALFKRSSIVLFDKRGVLCRPAGIEDKPVPFVAYQIEGKPDILTDECKQHY</sequence>
<reference evidence="2" key="1">
    <citation type="submission" date="2023-10" db="EMBL/GenBank/DDBJ databases">
        <authorList>
            <person name="Chen Y."/>
            <person name="Shah S."/>
            <person name="Dougan E. K."/>
            <person name="Thang M."/>
            <person name="Chan C."/>
        </authorList>
    </citation>
    <scope>NUCLEOTIDE SEQUENCE [LARGE SCALE GENOMIC DNA]</scope>
</reference>
<comment type="caution">
    <text evidence="2">The sequence shown here is derived from an EMBL/GenBank/DDBJ whole genome shotgun (WGS) entry which is preliminary data.</text>
</comment>